<organism evidence="1 2">
    <name type="scientific">Flavobacterium anhuiense</name>
    <dbReference type="NCBI Taxonomy" id="459526"/>
    <lineage>
        <taxon>Bacteria</taxon>
        <taxon>Pseudomonadati</taxon>
        <taxon>Bacteroidota</taxon>
        <taxon>Flavobacteriia</taxon>
        <taxon>Flavobacteriales</taxon>
        <taxon>Flavobacteriaceae</taxon>
        <taxon>Flavobacterium</taxon>
    </lineage>
</organism>
<name>A0AAC9D3Q7_9FLAO</name>
<reference evidence="1 2" key="1">
    <citation type="submission" date="2016-08" db="EMBL/GenBank/DDBJ databases">
        <title>Complete genome sequence of Flavobacterium johnsoniae strain GSE09, a volatile-producing biocontrol agent isolated from cucumber (Cucumis sativus).</title>
        <authorList>
            <person name="Jeong J.-J."/>
            <person name="Oh J.Y."/>
            <person name="Jim Y.J."/>
            <person name="Sang M.K."/>
            <person name="Kim K.D."/>
        </authorList>
    </citation>
    <scope>NUCLEOTIDE SEQUENCE [LARGE SCALE GENOMIC DNA]</scope>
    <source>
        <strain evidence="1 2">GSE09</strain>
    </source>
</reference>
<dbReference type="Proteomes" id="UP000093276">
    <property type="component" value="Chromosome"/>
</dbReference>
<proteinExistence type="predicted"/>
<gene>
    <name evidence="1" type="ORF">BB050_04036</name>
</gene>
<evidence type="ECO:0000313" key="1">
    <source>
        <dbReference type="EMBL" id="AOC97114.1"/>
    </source>
</evidence>
<accession>A0AAC9D3Q7</accession>
<dbReference type="EMBL" id="CP016907">
    <property type="protein sequence ID" value="AOC97114.1"/>
    <property type="molecule type" value="Genomic_DNA"/>
</dbReference>
<dbReference type="AlphaFoldDB" id="A0AAC9D3Q7"/>
<dbReference type="KEGG" id="fjg:BB050_04036"/>
<evidence type="ECO:0000313" key="2">
    <source>
        <dbReference type="Proteomes" id="UP000093276"/>
    </source>
</evidence>
<sequence length="39" mass="4678">MRPEVCLGRFFILLFITNPFSSLKRLFLRDKSEEVKNMT</sequence>
<protein>
    <submittedName>
        <fullName evidence="1">Uncharacterized protein</fullName>
    </submittedName>
</protein>